<reference evidence="2" key="2">
    <citation type="submission" date="2020-11" db="EMBL/GenBank/DDBJ databases">
        <authorList>
            <person name="McCartney M.A."/>
            <person name="Auch B."/>
            <person name="Kono T."/>
            <person name="Mallez S."/>
            <person name="Becker A."/>
            <person name="Gohl D.M."/>
            <person name="Silverstein K.A.T."/>
            <person name="Koren S."/>
            <person name="Bechman K.B."/>
            <person name="Herman A."/>
            <person name="Abrahante J.E."/>
            <person name="Garbe J."/>
        </authorList>
    </citation>
    <scope>NUCLEOTIDE SEQUENCE</scope>
    <source>
        <strain evidence="2">Duluth1</strain>
        <tissue evidence="2">Whole animal</tissue>
    </source>
</reference>
<proteinExistence type="predicted"/>
<protein>
    <submittedName>
        <fullName evidence="2">Uncharacterized protein</fullName>
    </submittedName>
</protein>
<gene>
    <name evidence="2" type="ORF">DPMN_157256</name>
</gene>
<accession>A0A9D4EGW1</accession>
<feature type="compositionally biased region" description="Low complexity" evidence="1">
    <location>
        <begin position="26"/>
        <end position="35"/>
    </location>
</feature>
<keyword evidence="3" id="KW-1185">Reference proteome</keyword>
<evidence type="ECO:0000256" key="1">
    <source>
        <dbReference type="SAM" id="MobiDB-lite"/>
    </source>
</evidence>
<reference evidence="2" key="1">
    <citation type="journal article" date="2019" name="bioRxiv">
        <title>The Genome of the Zebra Mussel, Dreissena polymorpha: A Resource for Invasive Species Research.</title>
        <authorList>
            <person name="McCartney M.A."/>
            <person name="Auch B."/>
            <person name="Kono T."/>
            <person name="Mallez S."/>
            <person name="Zhang Y."/>
            <person name="Obille A."/>
            <person name="Becker A."/>
            <person name="Abrahante J.E."/>
            <person name="Garbe J."/>
            <person name="Badalamenti J.P."/>
            <person name="Herman A."/>
            <person name="Mangelson H."/>
            <person name="Liachko I."/>
            <person name="Sullivan S."/>
            <person name="Sone E.D."/>
            <person name="Koren S."/>
            <person name="Silverstein K.A.T."/>
            <person name="Beckman K.B."/>
            <person name="Gohl D.M."/>
        </authorList>
    </citation>
    <scope>NUCLEOTIDE SEQUENCE</scope>
    <source>
        <strain evidence="2">Duluth1</strain>
        <tissue evidence="2">Whole animal</tissue>
    </source>
</reference>
<dbReference type="Proteomes" id="UP000828390">
    <property type="component" value="Unassembled WGS sequence"/>
</dbReference>
<dbReference type="AlphaFoldDB" id="A0A9D4EGW1"/>
<evidence type="ECO:0000313" key="3">
    <source>
        <dbReference type="Proteomes" id="UP000828390"/>
    </source>
</evidence>
<feature type="region of interest" description="Disordered" evidence="1">
    <location>
        <begin position="1"/>
        <end position="57"/>
    </location>
</feature>
<comment type="caution">
    <text evidence="2">The sequence shown here is derived from an EMBL/GenBank/DDBJ whole genome shotgun (WGS) entry which is preliminary data.</text>
</comment>
<evidence type="ECO:0000313" key="2">
    <source>
        <dbReference type="EMBL" id="KAH3779453.1"/>
    </source>
</evidence>
<sequence length="85" mass="9433">MMWSQENICDFRSGSGRAGRSKSLKLKSSQRLDSSPDSRNNSALNHTLQLNASPERGSHPPIVSGLSLFEAFVLFLEMFAIDSFK</sequence>
<feature type="compositionally biased region" description="Polar residues" evidence="1">
    <location>
        <begin position="37"/>
        <end position="52"/>
    </location>
</feature>
<organism evidence="2 3">
    <name type="scientific">Dreissena polymorpha</name>
    <name type="common">Zebra mussel</name>
    <name type="synonym">Mytilus polymorpha</name>
    <dbReference type="NCBI Taxonomy" id="45954"/>
    <lineage>
        <taxon>Eukaryota</taxon>
        <taxon>Metazoa</taxon>
        <taxon>Spiralia</taxon>
        <taxon>Lophotrochozoa</taxon>
        <taxon>Mollusca</taxon>
        <taxon>Bivalvia</taxon>
        <taxon>Autobranchia</taxon>
        <taxon>Heteroconchia</taxon>
        <taxon>Euheterodonta</taxon>
        <taxon>Imparidentia</taxon>
        <taxon>Neoheterodontei</taxon>
        <taxon>Myida</taxon>
        <taxon>Dreissenoidea</taxon>
        <taxon>Dreissenidae</taxon>
        <taxon>Dreissena</taxon>
    </lineage>
</organism>
<name>A0A9D4EGW1_DREPO</name>
<dbReference type="EMBL" id="JAIWYP010000008">
    <property type="protein sequence ID" value="KAH3779453.1"/>
    <property type="molecule type" value="Genomic_DNA"/>
</dbReference>